<feature type="non-terminal residue" evidence="1">
    <location>
        <position position="59"/>
    </location>
</feature>
<proteinExistence type="predicted"/>
<dbReference type="Proteomes" id="UP000236333">
    <property type="component" value="Unassembled WGS sequence"/>
</dbReference>
<dbReference type="AlphaFoldDB" id="A0A2J8A8H1"/>
<organism evidence="1 2">
    <name type="scientific">Tetrabaena socialis</name>
    <dbReference type="NCBI Taxonomy" id="47790"/>
    <lineage>
        <taxon>Eukaryota</taxon>
        <taxon>Viridiplantae</taxon>
        <taxon>Chlorophyta</taxon>
        <taxon>core chlorophytes</taxon>
        <taxon>Chlorophyceae</taxon>
        <taxon>CS clade</taxon>
        <taxon>Chlamydomonadales</taxon>
        <taxon>Tetrabaenaceae</taxon>
        <taxon>Tetrabaena</taxon>
    </lineage>
</organism>
<dbReference type="EMBL" id="PGGS01000115">
    <property type="protein sequence ID" value="PNH08811.1"/>
    <property type="molecule type" value="Genomic_DNA"/>
</dbReference>
<evidence type="ECO:0000313" key="2">
    <source>
        <dbReference type="Proteomes" id="UP000236333"/>
    </source>
</evidence>
<keyword evidence="2" id="KW-1185">Reference proteome</keyword>
<sequence>MSRARAPTSWCSAWSGRAWTRCLPTRAAPPWRSTRRSRARTASPTCCAATSRWAGRRFG</sequence>
<evidence type="ECO:0000313" key="1">
    <source>
        <dbReference type="EMBL" id="PNH08811.1"/>
    </source>
</evidence>
<gene>
    <name evidence="1" type="ORF">TSOC_004605</name>
</gene>
<reference evidence="1 2" key="1">
    <citation type="journal article" date="2017" name="Mol. Biol. Evol.">
        <title>The 4-celled Tetrabaena socialis nuclear genome reveals the essential components for genetic control of cell number at the origin of multicellularity in the volvocine lineage.</title>
        <authorList>
            <person name="Featherston J."/>
            <person name="Arakaki Y."/>
            <person name="Hanschen E.R."/>
            <person name="Ferris P.J."/>
            <person name="Michod R.E."/>
            <person name="Olson B.J.S.C."/>
            <person name="Nozaki H."/>
            <person name="Durand P.M."/>
        </authorList>
    </citation>
    <scope>NUCLEOTIDE SEQUENCE [LARGE SCALE GENOMIC DNA]</scope>
    <source>
        <strain evidence="1 2">NIES-571</strain>
    </source>
</reference>
<comment type="caution">
    <text evidence="1">The sequence shown here is derived from an EMBL/GenBank/DDBJ whole genome shotgun (WGS) entry which is preliminary data.</text>
</comment>
<protein>
    <submittedName>
        <fullName evidence="1">Uncharacterized protein</fullName>
    </submittedName>
</protein>
<accession>A0A2J8A8H1</accession>
<name>A0A2J8A8H1_9CHLO</name>